<evidence type="ECO:0000313" key="5">
    <source>
        <dbReference type="Proteomes" id="UP001223261"/>
    </source>
</evidence>
<dbReference type="Gene3D" id="4.10.810.10">
    <property type="entry name" value="Virus Scaffolding Protein, Chain A"/>
    <property type="match status" value="1"/>
</dbReference>
<organism evidence="3 5">
    <name type="scientific">Mammaliicoccus lentus</name>
    <name type="common">Staphylococcus lentus</name>
    <dbReference type="NCBI Taxonomy" id="42858"/>
    <lineage>
        <taxon>Bacteria</taxon>
        <taxon>Bacillati</taxon>
        <taxon>Bacillota</taxon>
        <taxon>Bacilli</taxon>
        <taxon>Bacillales</taxon>
        <taxon>Staphylococcaceae</taxon>
        <taxon>Mammaliicoccus</taxon>
    </lineage>
</organism>
<dbReference type="GeneID" id="99676635"/>
<dbReference type="Proteomes" id="UP000770161">
    <property type="component" value="Unassembled WGS sequence"/>
</dbReference>
<feature type="domain" description="IDEAL" evidence="1">
    <location>
        <begin position="136"/>
        <end position="169"/>
    </location>
</feature>
<dbReference type="InterPro" id="IPR014963">
    <property type="entry name" value="UPF0302_N"/>
</dbReference>
<dbReference type="InterPro" id="IPR038091">
    <property type="entry name" value="UPF0302_N_sf"/>
</dbReference>
<evidence type="ECO:0000259" key="1">
    <source>
        <dbReference type="SMART" id="SM00914"/>
    </source>
</evidence>
<accession>A0AAP1RSR6</accession>
<reference evidence="2 4" key="1">
    <citation type="submission" date="2021-06" db="EMBL/GenBank/DDBJ databases">
        <title>Staphylococcus lentus K169 genome sequencing.</title>
        <authorList>
            <person name="Sundareshan S."/>
            <person name="Akhila D.S."/>
            <person name="Prachi D."/>
            <person name="Sivakumar R."/>
            <person name="Rajendhran J."/>
            <person name="Isloor S."/>
            <person name="Hegde N.R."/>
        </authorList>
    </citation>
    <scope>NUCLEOTIDE SEQUENCE [LARGE SCALE GENOMIC DNA]</scope>
    <source>
        <strain evidence="2 4">K169</strain>
    </source>
</reference>
<dbReference type="EMBL" id="JAHLZN010000013">
    <property type="protein sequence ID" value="MBU6113930.1"/>
    <property type="molecule type" value="Genomic_DNA"/>
</dbReference>
<reference evidence="3" key="2">
    <citation type="journal article" date="2023" name="Antibiotics">
        <title>Prevalence and Molecular Characterization of Methicillin-Resistant Staphylococci (MRS) and Mammaliicocci (MRM) in Dromedary Camels from Algeria: First Detection of SCCmec-mecC Hybrid in Methicillin-Resistant Mammaliicoccus lentus.</title>
        <authorList>
            <person name="Belhout C."/>
            <person name="Boyen F."/>
            <person name="Vereecke N."/>
            <person name="Theuns S."/>
            <person name="Taibi N."/>
            <person name="Stegger M."/>
            <person name="de la Fe-Rodriguez P.Y."/>
            <person name="Bouayad L."/>
            <person name="Elgroud R."/>
            <person name="Butaye P."/>
        </authorList>
    </citation>
    <scope>NUCLEOTIDE SEQUENCE</scope>
    <source>
        <strain evidence="3">7048</strain>
    </source>
</reference>
<dbReference type="SMART" id="SM00914">
    <property type="entry name" value="IDEAL"/>
    <property type="match status" value="1"/>
</dbReference>
<name>A0AAP1RSR6_MAMLE</name>
<evidence type="ECO:0000313" key="2">
    <source>
        <dbReference type="EMBL" id="MBU6113930.1"/>
    </source>
</evidence>
<dbReference type="InterPro" id="IPR014957">
    <property type="entry name" value="IDEAL_dom"/>
</dbReference>
<evidence type="ECO:0000313" key="3">
    <source>
        <dbReference type="EMBL" id="WHI61457.1"/>
    </source>
</evidence>
<keyword evidence="4" id="KW-1185">Reference proteome</keyword>
<dbReference type="AlphaFoldDB" id="A0AAP1RSR6"/>
<dbReference type="Gene3D" id="3.40.1530.30">
    <property type="entry name" value="Uncharacterised family UPF0302, N-terminal domain"/>
    <property type="match status" value="1"/>
</dbReference>
<dbReference type="PIRSF" id="PIRSF007165">
    <property type="entry name" value="UCP007165"/>
    <property type="match status" value="1"/>
</dbReference>
<dbReference type="Proteomes" id="UP001223261">
    <property type="component" value="Chromosome"/>
</dbReference>
<dbReference type="InterPro" id="IPR027393">
    <property type="entry name" value="Virus_scaffolding_prot_C"/>
</dbReference>
<evidence type="ECO:0000313" key="4">
    <source>
        <dbReference type="Proteomes" id="UP000770161"/>
    </source>
</evidence>
<sequence length="179" mass="21975">MEHTWLIYEKQRFIEYILYQYEFKNAESVWILNLIKSNPKYLSNISFAKEMTDDRFLSISTKQSNQLSLMYCKEKFCIDDGRQIFHDIRLDQSHLNVILYLNQRDDRLNRIMLLQMLFDQFSDNENVNFSKDNPKEYSIYHWEQLIRNEIDRALDNNDQETFLEMTKILQFINELEENW</sequence>
<proteinExistence type="predicted"/>
<dbReference type="EMBL" id="CP118848">
    <property type="protein sequence ID" value="WHI61457.1"/>
    <property type="molecule type" value="Genomic_DNA"/>
</dbReference>
<protein>
    <submittedName>
        <fullName evidence="3">YpiB family protein</fullName>
    </submittedName>
</protein>
<dbReference type="RefSeq" id="WP_016999979.1">
    <property type="nucleotide sequence ID" value="NZ_CABIVY010000005.1"/>
</dbReference>
<dbReference type="Pfam" id="PF08864">
    <property type="entry name" value="UPF0302"/>
    <property type="match status" value="1"/>
</dbReference>
<dbReference type="Pfam" id="PF08858">
    <property type="entry name" value="IDEAL"/>
    <property type="match status" value="1"/>
</dbReference>
<gene>
    <name evidence="2" type="ORF">KQ656_08165</name>
    <name evidence="3" type="ORF">PYH69_07465</name>
</gene>
<dbReference type="InterPro" id="IPR011188">
    <property type="entry name" value="UPF0302"/>
</dbReference>